<evidence type="ECO:0000256" key="5">
    <source>
        <dbReference type="SAM" id="Phobius"/>
    </source>
</evidence>
<dbReference type="AlphaFoldDB" id="A0A9Q0RKD7"/>
<evidence type="ECO:0000313" key="8">
    <source>
        <dbReference type="Proteomes" id="UP001142055"/>
    </source>
</evidence>
<feature type="transmembrane region" description="Helical" evidence="5">
    <location>
        <begin position="67"/>
        <end position="90"/>
    </location>
</feature>
<dbReference type="EMBL" id="JAPWDV010000003">
    <property type="protein sequence ID" value="KAJ6217581.1"/>
    <property type="molecule type" value="Genomic_DNA"/>
</dbReference>
<evidence type="ECO:0000259" key="6">
    <source>
        <dbReference type="Pfam" id="PF07782"/>
    </source>
</evidence>
<dbReference type="Proteomes" id="UP001142055">
    <property type="component" value="Chromosome 3"/>
</dbReference>
<dbReference type="InterPro" id="IPR051856">
    <property type="entry name" value="CSR-E3_Ligase_Protein"/>
</dbReference>
<name>A0A9Q0RKD7_BLOTA</name>
<gene>
    <name evidence="7" type="ORF">RDWZM_008738</name>
</gene>
<feature type="transmembrane region" description="Helical" evidence="5">
    <location>
        <begin position="43"/>
        <end position="61"/>
    </location>
</feature>
<evidence type="ECO:0000256" key="2">
    <source>
        <dbReference type="ARBA" id="ARBA00022692"/>
    </source>
</evidence>
<evidence type="ECO:0000256" key="3">
    <source>
        <dbReference type="ARBA" id="ARBA00022989"/>
    </source>
</evidence>
<reference evidence="7" key="1">
    <citation type="submission" date="2022-12" db="EMBL/GenBank/DDBJ databases">
        <title>Genome assemblies of Blomia tropicalis.</title>
        <authorList>
            <person name="Cui Y."/>
        </authorList>
    </citation>
    <scope>NUCLEOTIDE SEQUENCE</scope>
    <source>
        <tissue evidence="7">Adult mites</tissue>
    </source>
</reference>
<keyword evidence="2 5" id="KW-0812">Transmembrane</keyword>
<feature type="transmembrane region" description="Helical" evidence="5">
    <location>
        <begin position="275"/>
        <end position="300"/>
    </location>
</feature>
<dbReference type="InterPro" id="IPR012858">
    <property type="entry name" value="DC_STAMP-like"/>
</dbReference>
<feature type="domain" description="Dendritic cell-specific transmembrane protein-like" evidence="6">
    <location>
        <begin position="269"/>
        <end position="398"/>
    </location>
</feature>
<organism evidence="7 8">
    <name type="scientific">Blomia tropicalis</name>
    <name type="common">Mite</name>
    <dbReference type="NCBI Taxonomy" id="40697"/>
    <lineage>
        <taxon>Eukaryota</taxon>
        <taxon>Metazoa</taxon>
        <taxon>Ecdysozoa</taxon>
        <taxon>Arthropoda</taxon>
        <taxon>Chelicerata</taxon>
        <taxon>Arachnida</taxon>
        <taxon>Acari</taxon>
        <taxon>Acariformes</taxon>
        <taxon>Sarcoptiformes</taxon>
        <taxon>Astigmata</taxon>
        <taxon>Glycyphagoidea</taxon>
        <taxon>Echimyopodidae</taxon>
        <taxon>Blomia</taxon>
    </lineage>
</organism>
<evidence type="ECO:0000256" key="1">
    <source>
        <dbReference type="ARBA" id="ARBA00004141"/>
    </source>
</evidence>
<protein>
    <recommendedName>
        <fullName evidence="6">Dendritic cell-specific transmembrane protein-like domain-containing protein</fullName>
    </recommendedName>
</protein>
<dbReference type="PANTHER" id="PTHR21041:SF9">
    <property type="entry name" value="DENDRITIC CELL-SPECIFIC TRANSMEMBRANE PROTEIN-LIKE DOMAIN-CONTAINING PROTEIN"/>
    <property type="match status" value="1"/>
</dbReference>
<dbReference type="GO" id="GO:0016020">
    <property type="term" value="C:membrane"/>
    <property type="evidence" value="ECO:0007669"/>
    <property type="project" value="UniProtKB-SubCell"/>
</dbReference>
<keyword evidence="4 5" id="KW-0472">Membrane</keyword>
<dbReference type="PANTHER" id="PTHR21041">
    <property type="entry name" value="DENDRITIC CELL-SPECIFIC TRANSMEMBRANE PROTEIN"/>
    <property type="match status" value="1"/>
</dbReference>
<proteinExistence type="predicted"/>
<feature type="transmembrane region" description="Helical" evidence="5">
    <location>
        <begin position="353"/>
        <end position="374"/>
    </location>
</feature>
<dbReference type="Pfam" id="PF07782">
    <property type="entry name" value="DC_STAMP"/>
    <property type="match status" value="1"/>
</dbReference>
<keyword evidence="3 5" id="KW-1133">Transmembrane helix</keyword>
<keyword evidence="8" id="KW-1185">Reference proteome</keyword>
<feature type="transmembrane region" description="Helical" evidence="5">
    <location>
        <begin position="12"/>
        <end position="31"/>
    </location>
</feature>
<evidence type="ECO:0000256" key="4">
    <source>
        <dbReference type="ARBA" id="ARBA00023136"/>
    </source>
</evidence>
<sequence>MFRDGTKENELFRLTLIFIFGILFSISFYYIQVFLLANFNLTTVLMTFILLLICTFLPLFSKYALSLNLLMIPSLTIYTLRAAIFSLIFFQLNRIAWANIDNNFNSLFESISCEKQIIANTKDYLINIKNVSDGKGGYLSEIRYMNQVVLKFYREFVYLMYLKANIKNVVKKKFQDMIKILTEIDTSFLSYFGIKGLLDKFLKWIANLVKQLSTLICKALEKVVNSIVTAALDELKSEFTIKGKAGYLFDFDENINVDVLKITARNYRLMLNVMFTLNLIVVFTIDIACYELCIFCQFSMNELAHDLQTDPTIESSSRNSGHLQMLLRDFNVEKLRNAITSCAPTPSPLDTQLYLKCLYVLIFIFFISILEPYIKRTKICVCSRLFPELVHQRSIWLYNRIILYRIIMKV</sequence>
<evidence type="ECO:0000313" key="7">
    <source>
        <dbReference type="EMBL" id="KAJ6217581.1"/>
    </source>
</evidence>
<comment type="subcellular location">
    <subcellularLocation>
        <location evidence="1">Membrane</location>
        <topology evidence="1">Multi-pass membrane protein</topology>
    </subcellularLocation>
</comment>
<comment type="caution">
    <text evidence="7">The sequence shown here is derived from an EMBL/GenBank/DDBJ whole genome shotgun (WGS) entry which is preliminary data.</text>
</comment>
<accession>A0A9Q0RKD7</accession>